<evidence type="ECO:0000256" key="1">
    <source>
        <dbReference type="SAM" id="MobiDB-lite"/>
    </source>
</evidence>
<dbReference type="STRING" id="336963.C4JJC3"/>
<feature type="compositionally biased region" description="Low complexity" evidence="1">
    <location>
        <begin position="64"/>
        <end position="93"/>
    </location>
</feature>
<dbReference type="Proteomes" id="UP000002058">
    <property type="component" value="Unassembled WGS sequence"/>
</dbReference>
<reference evidence="3" key="1">
    <citation type="journal article" date="2009" name="Genome Res.">
        <title>Comparative genomic analyses of the human fungal pathogens Coccidioides and their relatives.</title>
        <authorList>
            <person name="Sharpton T.J."/>
            <person name="Stajich J.E."/>
            <person name="Rounsley S.D."/>
            <person name="Gardner M.J."/>
            <person name="Wortman J.R."/>
            <person name="Jordar V.S."/>
            <person name="Maiti R."/>
            <person name="Kodira C.D."/>
            <person name="Neafsey D.E."/>
            <person name="Zeng Q."/>
            <person name="Hung C.-Y."/>
            <person name="McMahan C."/>
            <person name="Muszewska A."/>
            <person name="Grynberg M."/>
            <person name="Mandel M.A."/>
            <person name="Kellner E.M."/>
            <person name="Barker B.M."/>
            <person name="Galgiani J.N."/>
            <person name="Orbach M.J."/>
            <person name="Kirkland T.N."/>
            <person name="Cole G.T."/>
            <person name="Henn M.R."/>
            <person name="Birren B.W."/>
            <person name="Taylor J.W."/>
        </authorList>
    </citation>
    <scope>NUCLEOTIDE SEQUENCE [LARGE SCALE GENOMIC DNA]</scope>
    <source>
        <strain evidence="3">UAMH 1704</strain>
    </source>
</reference>
<dbReference type="HOGENOM" id="CLU_139328_0_0_1"/>
<feature type="compositionally biased region" description="Low complexity" evidence="1">
    <location>
        <begin position="102"/>
        <end position="111"/>
    </location>
</feature>
<dbReference type="OrthoDB" id="4199269at2759"/>
<proteinExistence type="predicted"/>
<dbReference type="VEuPathDB" id="FungiDB:UREG_01730"/>
<feature type="region of interest" description="Disordered" evidence="1">
    <location>
        <begin position="19"/>
        <end position="111"/>
    </location>
</feature>
<organism evidence="2 3">
    <name type="scientific">Uncinocarpus reesii (strain UAMH 1704)</name>
    <dbReference type="NCBI Taxonomy" id="336963"/>
    <lineage>
        <taxon>Eukaryota</taxon>
        <taxon>Fungi</taxon>
        <taxon>Dikarya</taxon>
        <taxon>Ascomycota</taxon>
        <taxon>Pezizomycotina</taxon>
        <taxon>Eurotiomycetes</taxon>
        <taxon>Eurotiomycetidae</taxon>
        <taxon>Onygenales</taxon>
        <taxon>Onygenaceae</taxon>
        <taxon>Uncinocarpus</taxon>
    </lineage>
</organism>
<dbReference type="InParanoid" id="C4JJC3"/>
<protein>
    <submittedName>
        <fullName evidence="2">Uncharacterized protein</fullName>
    </submittedName>
</protein>
<evidence type="ECO:0000313" key="2">
    <source>
        <dbReference type="EMBL" id="EEP76881.1"/>
    </source>
</evidence>
<dbReference type="AlphaFoldDB" id="C4JJC3"/>
<keyword evidence="3" id="KW-1185">Reference proteome</keyword>
<gene>
    <name evidence="2" type="ORF">UREG_01730</name>
</gene>
<dbReference type="EMBL" id="CH476615">
    <property type="protein sequence ID" value="EEP76881.1"/>
    <property type="molecule type" value="Genomic_DNA"/>
</dbReference>
<dbReference type="GeneID" id="8438779"/>
<name>C4JJC3_UNCRE</name>
<dbReference type="eggNOG" id="ENOG502QPVP">
    <property type="taxonomic scope" value="Eukaryota"/>
</dbReference>
<accession>C4JJC3</accession>
<sequence length="161" mass="16792">MSVSNNDLPERLAEVLAQLWKMGSLPPPQHGGNKGTGQSEKDDTLRLKVRCRMTYLKNPTNPDSGPDSSSSSVSHLRTSTSTPGVLANSDPSLAPAPPPPSTGIGNISSSTGGNLAGMGGLPSGLLEPTYEVFDPLNWILDGLVDFPYSYNSVGVEAQGVV</sequence>
<dbReference type="KEGG" id="ure:UREG_01730"/>
<evidence type="ECO:0000313" key="3">
    <source>
        <dbReference type="Proteomes" id="UP000002058"/>
    </source>
</evidence>
<dbReference type="RefSeq" id="XP_002542214.1">
    <property type="nucleotide sequence ID" value="XM_002542168.1"/>
</dbReference>